<dbReference type="GO" id="GO:0005829">
    <property type="term" value="C:cytosol"/>
    <property type="evidence" value="ECO:0007669"/>
    <property type="project" value="TreeGrafter"/>
</dbReference>
<dbReference type="GO" id="GO:0004326">
    <property type="term" value="F:tetrahydrofolylpolyglutamate synthase activity"/>
    <property type="evidence" value="ECO:0007669"/>
    <property type="project" value="InterPro"/>
</dbReference>
<organism evidence="6 7">
    <name type="scientific">Drosophila suzukii</name>
    <name type="common">Spotted-wing drosophila fruit fly</name>
    <dbReference type="NCBI Taxonomy" id="28584"/>
    <lineage>
        <taxon>Eukaryota</taxon>
        <taxon>Metazoa</taxon>
        <taxon>Ecdysozoa</taxon>
        <taxon>Arthropoda</taxon>
        <taxon>Hexapoda</taxon>
        <taxon>Insecta</taxon>
        <taxon>Pterygota</taxon>
        <taxon>Neoptera</taxon>
        <taxon>Endopterygota</taxon>
        <taxon>Diptera</taxon>
        <taxon>Brachycera</taxon>
        <taxon>Muscomorpha</taxon>
        <taxon>Ephydroidea</taxon>
        <taxon>Drosophilidae</taxon>
        <taxon>Drosophila</taxon>
        <taxon>Sophophora</taxon>
    </lineage>
</organism>
<evidence type="ECO:0000256" key="1">
    <source>
        <dbReference type="ARBA" id="ARBA00008276"/>
    </source>
</evidence>
<sequence length="780" mass="87079">MYSLMPLMYRRQSSRLRTLQWTIQSSQNFFKMSFKAPTMKASKASTIKELSKKQPQSQSQSQPSQSQSQSSAPQQSPPAQPVEIKKNPLPLGTISPGQPTAISPKPLVHPNVPTTPNIPKIPDQRAKWLAKVSPEMHKKAKMAAEKGAPPPSGPQKNQFNQGHNSISNFGMGNQTSAFGAPPARNQNPWQQKMEKQKDEEDTDSDSGSGAFRGASSESQRKNWMNRMQGSQQKKQNQWLKDMQAKMQAGKDLQAQKMQKLGSPKVATPSKGGAAPQSQPSPPPSPEEPEEKSPERLAYLDAVKQLNSYQVLEPTSGRATTKSIRKEADPVIEQTMECLEKTGFSKKQLKSIPVIQVAGSKGRGSTCGIVESILRCHGVKTGVLCSPHLFLTSERIRIDGEPLSDVKFTELFWKINTELTNMKPTPSFNKLMTVMAFHAFHESGVEVAILEVGNGGASDATNIASHAQTIGITTLGWEQSSNLGNSLRDIAWAKAAIMKPEANIYTNVGQTECCEVLAQKAKQIGVQLHRVPTFNDYIEGNMNNKLLMNKANYTMRLNGSLGIQLAYDFLKRHKPEYVVGLDHNSTLLTPGASRGIEIFEQPGQFDFMRHDMFNVYLDSADTFESMMACRDWFYTRTRSNRQPKILLFNKVNEFNAKDLLTIIRSNLRFEEACFVPNPNYFEGEILTEDDGKAMVWHGMEELQRAKRNAGNWRALCEENGKRDNSQLSISISSFFEYLINKYGKQKYGMKNELDVLVTGSRQLVAATISCLRKMKSSNPWQ</sequence>
<keyword evidence="6" id="KW-1185">Reference proteome</keyword>
<dbReference type="GO" id="GO:0005524">
    <property type="term" value="F:ATP binding"/>
    <property type="evidence" value="ECO:0007669"/>
    <property type="project" value="UniProtKB-KW"/>
</dbReference>
<gene>
    <name evidence="7" type="primary">Fpgs2</name>
</gene>
<name>A0AB39ZX12_DROSZ</name>
<evidence type="ECO:0000313" key="7">
    <source>
        <dbReference type="RefSeq" id="XP_016945094.2"/>
    </source>
</evidence>
<dbReference type="InterPro" id="IPR036565">
    <property type="entry name" value="Mur-like_cat_sf"/>
</dbReference>
<keyword evidence="2" id="KW-0436">Ligase</keyword>
<dbReference type="PANTHER" id="PTHR11136:SF5">
    <property type="entry name" value="FOLYLPOLYGLUTAMATE SYNTHASE, MITOCHONDRIAL"/>
    <property type="match status" value="1"/>
</dbReference>
<accession>A0AB39ZX12</accession>
<dbReference type="GeneID" id="108021084"/>
<dbReference type="InterPro" id="IPR001645">
    <property type="entry name" value="Folylpolyglutamate_synth"/>
</dbReference>
<dbReference type="AlphaFoldDB" id="A0AB39ZX12"/>
<protein>
    <submittedName>
        <fullName evidence="7">Uncharacterized protein Fpgs2</fullName>
    </submittedName>
</protein>
<dbReference type="CTD" id="326159"/>
<evidence type="ECO:0000256" key="4">
    <source>
        <dbReference type="ARBA" id="ARBA00022840"/>
    </source>
</evidence>
<evidence type="ECO:0000313" key="6">
    <source>
        <dbReference type="Proteomes" id="UP001652628"/>
    </source>
</evidence>
<dbReference type="SUPFAM" id="SSF53623">
    <property type="entry name" value="MurD-like peptide ligases, catalytic domain"/>
    <property type="match status" value="1"/>
</dbReference>
<dbReference type="NCBIfam" id="TIGR01499">
    <property type="entry name" value="folC"/>
    <property type="match status" value="1"/>
</dbReference>
<keyword evidence="3" id="KW-0547">Nucleotide-binding</keyword>
<evidence type="ECO:0000256" key="2">
    <source>
        <dbReference type="ARBA" id="ARBA00022598"/>
    </source>
</evidence>
<reference evidence="6" key="1">
    <citation type="submission" date="2025-05" db="UniProtKB">
        <authorList>
            <consortium name="RefSeq"/>
        </authorList>
    </citation>
    <scope>NUCLEOTIDE SEQUENCE [LARGE SCALE GENOMIC DNA]</scope>
</reference>
<comment type="similarity">
    <text evidence="1">Belongs to the folylpolyglutamate synthase family.</text>
</comment>
<feature type="compositionally biased region" description="Low complexity" evidence="5">
    <location>
        <begin position="54"/>
        <end position="74"/>
    </location>
</feature>
<dbReference type="Proteomes" id="UP001652628">
    <property type="component" value="Chromosome 2L"/>
</dbReference>
<evidence type="ECO:0000256" key="3">
    <source>
        <dbReference type="ARBA" id="ARBA00022741"/>
    </source>
</evidence>
<dbReference type="GO" id="GO:0005739">
    <property type="term" value="C:mitochondrion"/>
    <property type="evidence" value="ECO:0007669"/>
    <property type="project" value="TreeGrafter"/>
</dbReference>
<feature type="compositionally biased region" description="Polar residues" evidence="5">
    <location>
        <begin position="154"/>
        <end position="177"/>
    </location>
</feature>
<evidence type="ECO:0000256" key="5">
    <source>
        <dbReference type="SAM" id="MobiDB-lite"/>
    </source>
</evidence>
<proteinExistence type="inferred from homology"/>
<dbReference type="Gene3D" id="3.40.1190.10">
    <property type="entry name" value="Mur-like, catalytic domain"/>
    <property type="match status" value="1"/>
</dbReference>
<dbReference type="RefSeq" id="XP_016945094.2">
    <property type="nucleotide sequence ID" value="XM_017089605.4"/>
</dbReference>
<keyword evidence="4" id="KW-0067">ATP-binding</keyword>
<feature type="region of interest" description="Disordered" evidence="5">
    <location>
        <begin position="41"/>
        <end position="293"/>
    </location>
</feature>
<dbReference type="PANTHER" id="PTHR11136">
    <property type="entry name" value="FOLYLPOLYGLUTAMATE SYNTHASE-RELATED"/>
    <property type="match status" value="1"/>
</dbReference>
<reference evidence="7" key="2">
    <citation type="submission" date="2025-08" db="UniProtKB">
        <authorList>
            <consortium name="RefSeq"/>
        </authorList>
    </citation>
    <scope>IDENTIFICATION</scope>
</reference>
<feature type="compositionally biased region" description="Polar residues" evidence="5">
    <location>
        <begin position="215"/>
        <end position="238"/>
    </location>
</feature>